<accession>A0A6M4RZ80</accession>
<dbReference type="InterPro" id="IPR015332">
    <property type="entry name" value="CH2-like"/>
</dbReference>
<dbReference type="GO" id="GO:0005615">
    <property type="term" value="C:extracellular space"/>
    <property type="evidence" value="ECO:0007669"/>
    <property type="project" value="InterPro"/>
</dbReference>
<gene>
    <name evidence="3" type="primary">Abpbg23</name>
</gene>
<protein>
    <submittedName>
        <fullName evidence="3">ABPBG23</fullName>
    </submittedName>
</protein>
<dbReference type="InterPro" id="IPR053723">
    <property type="entry name" value="Secretoglobin_Domain_sf"/>
</dbReference>
<dbReference type="PANTHER" id="PTHR31708">
    <property type="entry name" value="ABPBG26-RELATED"/>
    <property type="match status" value="1"/>
</dbReference>
<evidence type="ECO:0000256" key="2">
    <source>
        <dbReference type="SAM" id="SignalP"/>
    </source>
</evidence>
<dbReference type="EMBL" id="MN186731">
    <property type="protein sequence ID" value="QJS39003.1"/>
    <property type="molecule type" value="Genomic_DNA"/>
</dbReference>
<comment type="similarity">
    <text evidence="1">Belongs to the secretoglobin family.</text>
</comment>
<proteinExistence type="inferred from homology"/>
<keyword evidence="2" id="KW-0732">Signal</keyword>
<feature type="signal peptide" evidence="2">
    <location>
        <begin position="1"/>
        <end position="16"/>
    </location>
</feature>
<sequence length="109" mass="12352">MKGTLLLCLLVTGELSFQTSEVCVLFFKCYPSVLSGKRLYQELQAFNATAGEKVAFEKIQDCYKEGGLRNIFMEPEIFEAMVSSPERKSFYNSGSIRSILDLFSKLLEE</sequence>
<dbReference type="SUPFAM" id="SSF48201">
    <property type="entry name" value="Uteroglobin-like"/>
    <property type="match status" value="1"/>
</dbReference>
<dbReference type="AlphaFoldDB" id="A0A6M4RZ80"/>
<feature type="chain" id="PRO_5027067838" evidence="2">
    <location>
        <begin position="17"/>
        <end position="109"/>
    </location>
</feature>
<evidence type="ECO:0000256" key="1">
    <source>
        <dbReference type="ARBA" id="ARBA00008650"/>
    </source>
</evidence>
<name>A0A6M4RZ80_MUSSP</name>
<dbReference type="Gene3D" id="1.20.920.50">
    <property type="match status" value="1"/>
</dbReference>
<dbReference type="Pfam" id="PF09252">
    <property type="entry name" value="Feld-I_B"/>
    <property type="match status" value="1"/>
</dbReference>
<dbReference type="PANTHER" id="PTHR31708:SF1">
    <property type="entry name" value="ABPBG11-RELATED"/>
    <property type="match status" value="1"/>
</dbReference>
<reference evidence="3" key="1">
    <citation type="submission" date="2019-06" db="EMBL/GenBank/DDBJ databases">
        <title>The evolutionary history of the Abp gene family expansion supports subfunctionalization following duplication.</title>
        <authorList>
            <person name="Karn R.C."/>
            <person name="Yazdanifar G."/>
            <person name="Pezer Z."/>
            <person name="Janousek V."/>
            <person name="Laukaitis C."/>
        </authorList>
    </citation>
    <scope>NUCLEOTIDE SEQUENCE</scope>
</reference>
<evidence type="ECO:0000313" key="3">
    <source>
        <dbReference type="EMBL" id="QJS39003.1"/>
    </source>
</evidence>
<organism evidence="3">
    <name type="scientific">Mus spretus</name>
    <name type="common">Western Mediterranean mouse</name>
    <name type="synonym">Mus musculus spretus</name>
    <dbReference type="NCBI Taxonomy" id="10096"/>
    <lineage>
        <taxon>Eukaryota</taxon>
        <taxon>Metazoa</taxon>
        <taxon>Chordata</taxon>
        <taxon>Craniata</taxon>
        <taxon>Vertebrata</taxon>
        <taxon>Euteleostomi</taxon>
        <taxon>Mammalia</taxon>
        <taxon>Eutheria</taxon>
        <taxon>Euarchontoglires</taxon>
        <taxon>Glires</taxon>
        <taxon>Rodentia</taxon>
        <taxon>Myomorpha</taxon>
        <taxon>Muroidea</taxon>
        <taxon>Muridae</taxon>
        <taxon>Murinae</taxon>
        <taxon>Mus</taxon>
        <taxon>Mus</taxon>
    </lineage>
</organism>
<dbReference type="InterPro" id="IPR035960">
    <property type="entry name" value="Secretoglobin_sf"/>
</dbReference>